<dbReference type="InterPro" id="IPR036397">
    <property type="entry name" value="RNaseH_sf"/>
</dbReference>
<dbReference type="Pfam" id="PF13456">
    <property type="entry name" value="RVT_3"/>
    <property type="match status" value="1"/>
</dbReference>
<dbReference type="RefSeq" id="XP_010451887.1">
    <property type="nucleotide sequence ID" value="XM_010453585.1"/>
</dbReference>
<evidence type="ECO:0000313" key="6">
    <source>
        <dbReference type="RefSeq" id="XP_010451887.1"/>
    </source>
</evidence>
<evidence type="ECO:0000256" key="1">
    <source>
        <dbReference type="SAM" id="Coils"/>
    </source>
</evidence>
<dbReference type="GeneID" id="104734079"/>
<dbReference type="InterPro" id="IPR012337">
    <property type="entry name" value="RNaseH-like_sf"/>
</dbReference>
<keyword evidence="1" id="KW-0175">Coiled coil</keyword>
<accession>A0ABM0V6Y2</accession>
<dbReference type="PANTHER" id="PTHR34146">
    <property type="entry name" value="POLYNUCLEOTIDYL TRANSFERASE, RIBONUCLEASE H-LIKE SUPERFAMILY PROTEIN-RELATED"/>
    <property type="match status" value="1"/>
</dbReference>
<feature type="coiled-coil region" evidence="1">
    <location>
        <begin position="349"/>
        <end position="394"/>
    </location>
</feature>
<feature type="domain" description="RNase H type-1" evidence="3">
    <location>
        <begin position="229"/>
        <end position="348"/>
    </location>
</feature>
<dbReference type="SUPFAM" id="SSF53098">
    <property type="entry name" value="Ribonuclease H-like"/>
    <property type="match status" value="1"/>
</dbReference>
<dbReference type="InterPro" id="IPR044730">
    <property type="entry name" value="RNase_H-like_dom_plant"/>
</dbReference>
<feature type="domain" description="Reverse transcriptase zinc-binding" evidence="4">
    <location>
        <begin position="32"/>
        <end position="123"/>
    </location>
</feature>
<dbReference type="Gene3D" id="3.30.420.10">
    <property type="entry name" value="Ribonuclease H-like superfamily/Ribonuclease H"/>
    <property type="match status" value="1"/>
</dbReference>
<evidence type="ECO:0000259" key="3">
    <source>
        <dbReference type="Pfam" id="PF13456"/>
    </source>
</evidence>
<evidence type="ECO:0000256" key="2">
    <source>
        <dbReference type="SAM" id="MobiDB-lite"/>
    </source>
</evidence>
<reference evidence="6" key="2">
    <citation type="submission" date="2025-08" db="UniProtKB">
        <authorList>
            <consortium name="RefSeq"/>
        </authorList>
    </citation>
    <scope>IDENTIFICATION</scope>
    <source>
        <tissue evidence="6">Leaf</tissue>
    </source>
</reference>
<dbReference type="InterPro" id="IPR026960">
    <property type="entry name" value="RVT-Znf"/>
</dbReference>
<dbReference type="Pfam" id="PF13966">
    <property type="entry name" value="zf-RVT"/>
    <property type="match status" value="1"/>
</dbReference>
<keyword evidence="5" id="KW-1185">Reference proteome</keyword>
<proteinExistence type="predicted"/>
<protein>
    <submittedName>
        <fullName evidence="6">Uncharacterized protein LOC104734079</fullName>
    </submittedName>
</protein>
<dbReference type="InterPro" id="IPR002156">
    <property type="entry name" value="RNaseH_domain"/>
</dbReference>
<evidence type="ECO:0000259" key="4">
    <source>
        <dbReference type="Pfam" id="PF13966"/>
    </source>
</evidence>
<feature type="region of interest" description="Disordered" evidence="2">
    <location>
        <begin position="395"/>
        <end position="414"/>
    </location>
</feature>
<sequence length="454" mass="51771">MDQEDIQIIRSMPISKSLKPDHLVWHTKSGRYSVKSGYKVAQDMKAEVIVGPNCNVLMAQAWYLPVPPKIKHFFWQIVSASLPVMVRLASRGVHCDTVCKRCEIAEESINHTFFECPRSTQVWERVFDGLHRDKFPLGSIYSNQDFIYGKGLGPMALGVTHSPLPWLVWFIWKDRNNKVFQGLQSEPIDIINQALREQLWWEEAQMAARSVSSVSEPVKIPETTVRCQVDGSWKSTEQNSGLGWWCGDGENQTFFLGARYQHRSVSPLHSEMEALLWAMECILSRGIVCQRFETDSAELISMVQDPEEWPAFSALLDEFQVLSASFPHFTLSKIPRTVNVKADCLAHSSRTNKERIEDLEANVTELREDIQKLNKDMNNRFQILEDSLNRLADTLTTGREGDNSATRSTLRTRDKQQLLAQGDNVNQNAPARTVKLDFPRFKGGDPNAWLSKTK</sequence>
<dbReference type="Proteomes" id="UP000694864">
    <property type="component" value="Chromosome 12"/>
</dbReference>
<name>A0ABM0V6Y2_CAMSA</name>
<gene>
    <name evidence="6" type="primary">LOC104734079</name>
</gene>
<dbReference type="PANTHER" id="PTHR34146:SF3">
    <property type="entry name" value="POLYNUCLEOTIDYL TRANSFERASE, RIBONUCLEASE H-LIKE SUPERFAMILY PROTEIN"/>
    <property type="match status" value="1"/>
</dbReference>
<reference evidence="5" key="1">
    <citation type="journal article" date="2014" name="Nat. Commun.">
        <title>The emerging biofuel crop Camelina sativa retains a highly undifferentiated hexaploid genome structure.</title>
        <authorList>
            <person name="Kagale S."/>
            <person name="Koh C."/>
            <person name="Nixon J."/>
            <person name="Bollina V."/>
            <person name="Clarke W.E."/>
            <person name="Tuteja R."/>
            <person name="Spillane C."/>
            <person name="Robinson S.J."/>
            <person name="Links M.G."/>
            <person name="Clarke C."/>
            <person name="Higgins E.E."/>
            <person name="Huebert T."/>
            <person name="Sharpe A.G."/>
            <person name="Parkin I.A."/>
        </authorList>
    </citation>
    <scope>NUCLEOTIDE SEQUENCE [LARGE SCALE GENOMIC DNA]</scope>
    <source>
        <strain evidence="5">cv. DH55</strain>
    </source>
</reference>
<dbReference type="CDD" id="cd06222">
    <property type="entry name" value="RNase_H_like"/>
    <property type="match status" value="1"/>
</dbReference>
<organism evidence="5 6">
    <name type="scientific">Camelina sativa</name>
    <name type="common">False flax</name>
    <name type="synonym">Myagrum sativum</name>
    <dbReference type="NCBI Taxonomy" id="90675"/>
    <lineage>
        <taxon>Eukaryota</taxon>
        <taxon>Viridiplantae</taxon>
        <taxon>Streptophyta</taxon>
        <taxon>Embryophyta</taxon>
        <taxon>Tracheophyta</taxon>
        <taxon>Spermatophyta</taxon>
        <taxon>Magnoliopsida</taxon>
        <taxon>eudicotyledons</taxon>
        <taxon>Gunneridae</taxon>
        <taxon>Pentapetalae</taxon>
        <taxon>rosids</taxon>
        <taxon>malvids</taxon>
        <taxon>Brassicales</taxon>
        <taxon>Brassicaceae</taxon>
        <taxon>Camelineae</taxon>
        <taxon>Camelina</taxon>
    </lineage>
</organism>
<evidence type="ECO:0000313" key="5">
    <source>
        <dbReference type="Proteomes" id="UP000694864"/>
    </source>
</evidence>